<feature type="transmembrane region" description="Helical" evidence="10">
    <location>
        <begin position="203"/>
        <end position="227"/>
    </location>
</feature>
<accession>A0AA36G4Z9</accession>
<feature type="transmembrane region" description="Helical" evidence="10">
    <location>
        <begin position="50"/>
        <end position="70"/>
    </location>
</feature>
<reference evidence="11" key="1">
    <citation type="submission" date="2023-06" db="EMBL/GenBank/DDBJ databases">
        <authorList>
            <person name="Delattre M."/>
        </authorList>
    </citation>
    <scope>NUCLEOTIDE SEQUENCE</scope>
    <source>
        <strain evidence="11">AF72</strain>
    </source>
</reference>
<dbReference type="SUPFAM" id="SSF161070">
    <property type="entry name" value="SNF-like"/>
    <property type="match status" value="1"/>
</dbReference>
<comment type="similarity">
    <text evidence="2">Belongs to the sodium:neurotransmitter symporter (SNF) (TC 2.A.22) family.</text>
</comment>
<dbReference type="GO" id="GO:0005886">
    <property type="term" value="C:plasma membrane"/>
    <property type="evidence" value="ECO:0007669"/>
    <property type="project" value="TreeGrafter"/>
</dbReference>
<keyword evidence="7 10" id="KW-0472">Membrane</keyword>
<feature type="transmembrane region" description="Helical" evidence="10">
    <location>
        <begin position="91"/>
        <end position="121"/>
    </location>
</feature>
<feature type="transmembrane region" description="Helical" evidence="10">
    <location>
        <begin position="440"/>
        <end position="460"/>
    </location>
</feature>
<evidence type="ECO:0000313" key="12">
    <source>
        <dbReference type="Proteomes" id="UP001177023"/>
    </source>
</evidence>
<evidence type="ECO:0000256" key="2">
    <source>
        <dbReference type="ARBA" id="ARBA00006459"/>
    </source>
</evidence>
<feature type="binding site" evidence="9">
    <location>
        <position position="34"/>
    </location>
    <ligand>
        <name>Na(+)</name>
        <dbReference type="ChEBI" id="CHEBI:29101"/>
        <label>1</label>
    </ligand>
</feature>
<keyword evidence="8" id="KW-0325">Glycoprotein</keyword>
<feature type="binding site" evidence="9">
    <location>
        <position position="29"/>
    </location>
    <ligand>
        <name>Na(+)</name>
        <dbReference type="ChEBI" id="CHEBI:29101"/>
        <label>1</label>
    </ligand>
</feature>
<sequence length="576" mass="64429">MKTPKLDLATERHIWPSKTQFRMSVMSFAIGLGNFWRLPPLVMRNGGGAFLIPYTIMVVILCFPLFYIELAVGQLFRKGSIGVWKSIHPALAGVGVAATSVCYLVAIYYNGIVAYVLYYLYQALSPKLPWVDCPIEPAHYRNECLKADSVPAFFFNRIALDTSNSISEFRNFRPNIFGCLVISWAIVYASVRRGVKTSGYVMYFTCIFPYITLVVFLVHAMTLDGAWEGLVILFKPDLSKVFDANVWLLAATQGFFNFGIAFGGLIAYGSYNKGGHNVRGDCIKLTAANLATSLLTIVWVFLIEGHHAHHKFYECNNEIFQDQGVANVAAELKELKRVVEVESIAVTIRQHNDLRCSFQDFLWNTTQGTGLAFVVFTEAITMFPMRSVASVVFYLMLLTLGLETHADLSALLMRVLRGVVGVQLWEWAVRHHPACTFCSSYALLIIAFCEVVAIAYVYGAERFSKSLHEATGSRPGPFLTICWKYIDPPLMLIIFLASAGKSLLHSPKYMAYKSHVTKQVPEEFPWWGLILAMAIVLVTTLPIPLAALHTHVRTVVKSLEDNLNGTDKYATDQVVD</sequence>
<keyword evidence="3" id="KW-0813">Transport</keyword>
<dbReference type="PROSITE" id="PS50267">
    <property type="entry name" value="NA_NEUROTRAN_SYMP_3"/>
    <property type="match status" value="1"/>
</dbReference>
<keyword evidence="4 10" id="KW-0812">Transmembrane</keyword>
<keyword evidence="6 10" id="KW-1133">Transmembrane helix</keyword>
<feature type="transmembrane region" description="Helical" evidence="10">
    <location>
        <begin position="283"/>
        <end position="303"/>
    </location>
</feature>
<evidence type="ECO:0000256" key="9">
    <source>
        <dbReference type="PIRSR" id="PIRSR600175-1"/>
    </source>
</evidence>
<feature type="non-terminal residue" evidence="11">
    <location>
        <position position="1"/>
    </location>
</feature>
<evidence type="ECO:0000256" key="10">
    <source>
        <dbReference type="SAM" id="Phobius"/>
    </source>
</evidence>
<dbReference type="AlphaFoldDB" id="A0AA36G4Z9"/>
<comment type="caution">
    <text evidence="11">The sequence shown here is derived from an EMBL/GenBank/DDBJ whole genome shotgun (WGS) entry which is preliminary data.</text>
</comment>
<dbReference type="Proteomes" id="UP001177023">
    <property type="component" value="Unassembled WGS sequence"/>
</dbReference>
<name>A0AA36G4Z9_9BILA</name>
<evidence type="ECO:0000256" key="7">
    <source>
        <dbReference type="ARBA" id="ARBA00023136"/>
    </source>
</evidence>
<dbReference type="GO" id="GO:0015293">
    <property type="term" value="F:symporter activity"/>
    <property type="evidence" value="ECO:0007669"/>
    <property type="project" value="UniProtKB-KW"/>
</dbReference>
<dbReference type="GO" id="GO:0006865">
    <property type="term" value="P:amino acid transport"/>
    <property type="evidence" value="ECO:0007669"/>
    <property type="project" value="TreeGrafter"/>
</dbReference>
<feature type="transmembrane region" description="Helical" evidence="10">
    <location>
        <begin position="21"/>
        <end position="38"/>
    </location>
</feature>
<evidence type="ECO:0000256" key="4">
    <source>
        <dbReference type="ARBA" id="ARBA00022692"/>
    </source>
</evidence>
<feature type="transmembrane region" description="Helical" evidence="10">
    <location>
        <begin position="247"/>
        <end position="271"/>
    </location>
</feature>
<evidence type="ECO:0000256" key="5">
    <source>
        <dbReference type="ARBA" id="ARBA00022847"/>
    </source>
</evidence>
<evidence type="ECO:0000256" key="6">
    <source>
        <dbReference type="ARBA" id="ARBA00022989"/>
    </source>
</evidence>
<dbReference type="InterPro" id="IPR037272">
    <property type="entry name" value="SNS_sf"/>
</dbReference>
<dbReference type="EMBL" id="CATQJA010002657">
    <property type="protein sequence ID" value="CAJ0579649.1"/>
    <property type="molecule type" value="Genomic_DNA"/>
</dbReference>
<keyword evidence="12" id="KW-1185">Reference proteome</keyword>
<keyword evidence="5" id="KW-0769">Symport</keyword>
<dbReference type="PRINTS" id="PR00176">
    <property type="entry name" value="NANEUSMPORT"/>
</dbReference>
<gene>
    <name evidence="11" type="ORF">MSPICULIGERA_LOCUS17858</name>
</gene>
<evidence type="ECO:0000313" key="11">
    <source>
        <dbReference type="EMBL" id="CAJ0579649.1"/>
    </source>
</evidence>
<evidence type="ECO:0000256" key="1">
    <source>
        <dbReference type="ARBA" id="ARBA00004141"/>
    </source>
</evidence>
<comment type="subcellular location">
    <subcellularLocation>
        <location evidence="1">Membrane</location>
        <topology evidence="1">Multi-pass membrane protein</topology>
    </subcellularLocation>
</comment>
<dbReference type="GO" id="GO:0035725">
    <property type="term" value="P:sodium ion transmembrane transport"/>
    <property type="evidence" value="ECO:0007669"/>
    <property type="project" value="TreeGrafter"/>
</dbReference>
<keyword evidence="9" id="KW-0479">Metal-binding</keyword>
<dbReference type="Pfam" id="PF00209">
    <property type="entry name" value="SNF"/>
    <property type="match status" value="2"/>
</dbReference>
<evidence type="ECO:0000256" key="3">
    <source>
        <dbReference type="ARBA" id="ARBA00022448"/>
    </source>
</evidence>
<evidence type="ECO:0000256" key="8">
    <source>
        <dbReference type="ARBA" id="ARBA00023180"/>
    </source>
</evidence>
<keyword evidence="9" id="KW-0915">Sodium</keyword>
<proteinExistence type="inferred from homology"/>
<organism evidence="11 12">
    <name type="scientific">Mesorhabditis spiculigera</name>
    <dbReference type="NCBI Taxonomy" id="96644"/>
    <lineage>
        <taxon>Eukaryota</taxon>
        <taxon>Metazoa</taxon>
        <taxon>Ecdysozoa</taxon>
        <taxon>Nematoda</taxon>
        <taxon>Chromadorea</taxon>
        <taxon>Rhabditida</taxon>
        <taxon>Rhabditina</taxon>
        <taxon>Rhabditomorpha</taxon>
        <taxon>Rhabditoidea</taxon>
        <taxon>Rhabditidae</taxon>
        <taxon>Mesorhabditinae</taxon>
        <taxon>Mesorhabditis</taxon>
    </lineage>
</organism>
<feature type="transmembrane region" description="Helical" evidence="10">
    <location>
        <begin position="524"/>
        <end position="548"/>
    </location>
</feature>
<feature type="binding site" evidence="9">
    <location>
        <position position="289"/>
    </location>
    <ligand>
        <name>Na(+)</name>
        <dbReference type="ChEBI" id="CHEBI:29101"/>
        <label>1</label>
    </ligand>
</feature>
<dbReference type="PANTHER" id="PTHR11616:SF321">
    <property type="entry name" value="SODIUM-DEPENDENT NUTRIENT AMINO ACID TRANSPORTER 1-RELATED"/>
    <property type="match status" value="1"/>
</dbReference>
<feature type="transmembrane region" description="Helical" evidence="10">
    <location>
        <begin position="172"/>
        <end position="191"/>
    </location>
</feature>
<dbReference type="PANTHER" id="PTHR11616">
    <property type="entry name" value="SODIUM/CHLORIDE DEPENDENT TRANSPORTER"/>
    <property type="match status" value="1"/>
</dbReference>
<feature type="transmembrane region" description="Helical" evidence="10">
    <location>
        <begin position="371"/>
        <end position="396"/>
    </location>
</feature>
<protein>
    <submittedName>
        <fullName evidence="11">Uncharacterized protein</fullName>
    </submittedName>
</protein>
<dbReference type="InterPro" id="IPR000175">
    <property type="entry name" value="Na/ntran_symport"/>
</dbReference>
<dbReference type="GO" id="GO:0046872">
    <property type="term" value="F:metal ion binding"/>
    <property type="evidence" value="ECO:0007669"/>
    <property type="project" value="UniProtKB-KW"/>
</dbReference>